<gene>
    <name evidence="1" type="primary">GLEAN_14847</name>
    <name evidence="1" type="ORF">TcasGA2_TC014847</name>
</gene>
<reference evidence="1 2" key="2">
    <citation type="journal article" date="2010" name="Nucleic Acids Res.">
        <title>BeetleBase in 2010: revisions to provide comprehensive genomic information for Tribolium castaneum.</title>
        <authorList>
            <person name="Kim H.S."/>
            <person name="Murphy T."/>
            <person name="Xia J."/>
            <person name="Caragea D."/>
            <person name="Park Y."/>
            <person name="Beeman R.W."/>
            <person name="Lorenzen M.D."/>
            <person name="Butcher S."/>
            <person name="Manak J.R."/>
            <person name="Brown S.J."/>
        </authorList>
    </citation>
    <scope>GENOME REANNOTATION</scope>
    <source>
        <strain evidence="1 2">Georgia GA2</strain>
    </source>
</reference>
<dbReference type="AlphaFoldDB" id="D2A4D8"/>
<proteinExistence type="predicted"/>
<keyword evidence="2" id="KW-1185">Reference proteome</keyword>
<evidence type="ECO:0000313" key="2">
    <source>
        <dbReference type="Proteomes" id="UP000007266"/>
    </source>
</evidence>
<dbReference type="HOGENOM" id="CLU_2457719_0_0_1"/>
<dbReference type="PhylomeDB" id="D2A4D8"/>
<protein>
    <submittedName>
        <fullName evidence="1">Uncharacterized protein</fullName>
    </submittedName>
</protein>
<reference evidence="1 2" key="1">
    <citation type="journal article" date="2008" name="Nature">
        <title>The genome of the model beetle and pest Tribolium castaneum.</title>
        <authorList>
            <consortium name="Tribolium Genome Sequencing Consortium"/>
            <person name="Richards S."/>
            <person name="Gibbs R.A."/>
            <person name="Weinstock G.M."/>
            <person name="Brown S.J."/>
            <person name="Denell R."/>
            <person name="Beeman R.W."/>
            <person name="Gibbs R."/>
            <person name="Beeman R.W."/>
            <person name="Brown S.J."/>
            <person name="Bucher G."/>
            <person name="Friedrich M."/>
            <person name="Grimmelikhuijzen C.J."/>
            <person name="Klingler M."/>
            <person name="Lorenzen M."/>
            <person name="Richards S."/>
            <person name="Roth S."/>
            <person name="Schroder R."/>
            <person name="Tautz D."/>
            <person name="Zdobnov E.M."/>
            <person name="Muzny D."/>
            <person name="Gibbs R.A."/>
            <person name="Weinstock G.M."/>
            <person name="Attaway T."/>
            <person name="Bell S."/>
            <person name="Buhay C.J."/>
            <person name="Chandrabose M.N."/>
            <person name="Chavez D."/>
            <person name="Clerk-Blankenburg K.P."/>
            <person name="Cree A."/>
            <person name="Dao M."/>
            <person name="Davis C."/>
            <person name="Chacko J."/>
            <person name="Dinh H."/>
            <person name="Dugan-Rocha S."/>
            <person name="Fowler G."/>
            <person name="Garner T.T."/>
            <person name="Garnes J."/>
            <person name="Gnirke A."/>
            <person name="Hawes A."/>
            <person name="Hernandez J."/>
            <person name="Hines S."/>
            <person name="Holder M."/>
            <person name="Hume J."/>
            <person name="Jhangiani S.N."/>
            <person name="Joshi V."/>
            <person name="Khan Z.M."/>
            <person name="Jackson L."/>
            <person name="Kovar C."/>
            <person name="Kowis A."/>
            <person name="Lee S."/>
            <person name="Lewis L.R."/>
            <person name="Margolis J."/>
            <person name="Morgan M."/>
            <person name="Nazareth L.V."/>
            <person name="Nguyen N."/>
            <person name="Okwuonu G."/>
            <person name="Parker D."/>
            <person name="Richards S."/>
            <person name="Ruiz S.J."/>
            <person name="Santibanez J."/>
            <person name="Savard J."/>
            <person name="Scherer S.E."/>
            <person name="Schneider B."/>
            <person name="Sodergren E."/>
            <person name="Tautz D."/>
            <person name="Vattahil S."/>
            <person name="Villasana D."/>
            <person name="White C.S."/>
            <person name="Wright R."/>
            <person name="Park Y."/>
            <person name="Beeman R.W."/>
            <person name="Lord J."/>
            <person name="Oppert B."/>
            <person name="Lorenzen M."/>
            <person name="Brown S."/>
            <person name="Wang L."/>
            <person name="Savard J."/>
            <person name="Tautz D."/>
            <person name="Richards S."/>
            <person name="Weinstock G."/>
            <person name="Gibbs R.A."/>
            <person name="Liu Y."/>
            <person name="Worley K."/>
            <person name="Weinstock G."/>
            <person name="Elsik C.G."/>
            <person name="Reese J.T."/>
            <person name="Elhaik E."/>
            <person name="Landan G."/>
            <person name="Graur D."/>
            <person name="Arensburger P."/>
            <person name="Atkinson P."/>
            <person name="Beeman R.W."/>
            <person name="Beidler J."/>
            <person name="Brown S.J."/>
            <person name="Demuth J.P."/>
            <person name="Drury D.W."/>
            <person name="Du Y.Z."/>
            <person name="Fujiwara H."/>
            <person name="Lorenzen M."/>
            <person name="Maselli V."/>
            <person name="Osanai M."/>
            <person name="Park Y."/>
            <person name="Robertson H.M."/>
            <person name="Tu Z."/>
            <person name="Wang J.J."/>
            <person name="Wang S."/>
            <person name="Richards S."/>
            <person name="Song H."/>
            <person name="Zhang L."/>
            <person name="Sodergren E."/>
            <person name="Werner D."/>
            <person name="Stanke M."/>
            <person name="Morgenstern B."/>
            <person name="Solovyev V."/>
            <person name="Kosarev P."/>
            <person name="Brown G."/>
            <person name="Chen H.C."/>
            <person name="Ermolaeva O."/>
            <person name="Hlavina W."/>
            <person name="Kapustin Y."/>
            <person name="Kiryutin B."/>
            <person name="Kitts P."/>
            <person name="Maglott D."/>
            <person name="Pruitt K."/>
            <person name="Sapojnikov V."/>
            <person name="Souvorov A."/>
            <person name="Mackey A.J."/>
            <person name="Waterhouse R.M."/>
            <person name="Wyder S."/>
            <person name="Zdobnov E.M."/>
            <person name="Zdobnov E.M."/>
            <person name="Wyder S."/>
            <person name="Kriventseva E.V."/>
            <person name="Kadowaki T."/>
            <person name="Bork P."/>
            <person name="Aranda M."/>
            <person name="Bao R."/>
            <person name="Beermann A."/>
            <person name="Berns N."/>
            <person name="Bolognesi R."/>
            <person name="Bonneton F."/>
            <person name="Bopp D."/>
            <person name="Brown S.J."/>
            <person name="Bucher G."/>
            <person name="Butts T."/>
            <person name="Chaumot A."/>
            <person name="Denell R.E."/>
            <person name="Ferrier D.E."/>
            <person name="Friedrich M."/>
            <person name="Gordon C.M."/>
            <person name="Jindra M."/>
            <person name="Klingler M."/>
            <person name="Lan Q."/>
            <person name="Lattorff H.M."/>
            <person name="Laudet V."/>
            <person name="von Levetsow C."/>
            <person name="Liu Z."/>
            <person name="Lutz R."/>
            <person name="Lynch J.A."/>
            <person name="da Fonseca R.N."/>
            <person name="Posnien N."/>
            <person name="Reuter R."/>
            <person name="Roth S."/>
            <person name="Savard J."/>
            <person name="Schinko J.B."/>
            <person name="Schmitt C."/>
            <person name="Schoppmeier M."/>
            <person name="Schroder R."/>
            <person name="Shippy T.D."/>
            <person name="Simonnet F."/>
            <person name="Marques-Souza H."/>
            <person name="Tautz D."/>
            <person name="Tomoyasu Y."/>
            <person name="Trauner J."/>
            <person name="Van der Zee M."/>
            <person name="Vervoort M."/>
            <person name="Wittkopp N."/>
            <person name="Wimmer E.A."/>
            <person name="Yang X."/>
            <person name="Jones A.K."/>
            <person name="Sattelle D.B."/>
            <person name="Ebert P.R."/>
            <person name="Nelson D."/>
            <person name="Scott J.G."/>
            <person name="Beeman R.W."/>
            <person name="Muthukrishnan S."/>
            <person name="Kramer K.J."/>
            <person name="Arakane Y."/>
            <person name="Beeman R.W."/>
            <person name="Zhu Q."/>
            <person name="Hogenkamp D."/>
            <person name="Dixit R."/>
            <person name="Oppert B."/>
            <person name="Jiang H."/>
            <person name="Zou Z."/>
            <person name="Marshall J."/>
            <person name="Elpidina E."/>
            <person name="Vinokurov K."/>
            <person name="Oppert C."/>
            <person name="Zou Z."/>
            <person name="Evans J."/>
            <person name="Lu Z."/>
            <person name="Zhao P."/>
            <person name="Sumathipala N."/>
            <person name="Altincicek B."/>
            <person name="Vilcinskas A."/>
            <person name="Williams M."/>
            <person name="Hultmark D."/>
            <person name="Hetru C."/>
            <person name="Jiang H."/>
            <person name="Grimmelikhuijzen C.J."/>
            <person name="Hauser F."/>
            <person name="Cazzamali G."/>
            <person name="Williamson M."/>
            <person name="Park Y."/>
            <person name="Li B."/>
            <person name="Tanaka Y."/>
            <person name="Predel R."/>
            <person name="Neupert S."/>
            <person name="Schachtner J."/>
            <person name="Verleyen P."/>
            <person name="Raible F."/>
            <person name="Bork P."/>
            <person name="Friedrich M."/>
            <person name="Walden K.K."/>
            <person name="Robertson H.M."/>
            <person name="Angeli S."/>
            <person name="Foret S."/>
            <person name="Bucher G."/>
            <person name="Schuetz S."/>
            <person name="Maleszka R."/>
            <person name="Wimmer E.A."/>
            <person name="Beeman R.W."/>
            <person name="Lorenzen M."/>
            <person name="Tomoyasu Y."/>
            <person name="Miller S.C."/>
            <person name="Grossmann D."/>
            <person name="Bucher G."/>
        </authorList>
    </citation>
    <scope>NUCLEOTIDE SEQUENCE [LARGE SCALE GENOMIC DNA]</scope>
    <source>
        <strain evidence="1 2">Georgia GA2</strain>
    </source>
</reference>
<accession>D2A4D8</accession>
<dbReference type="InParanoid" id="D2A4D8"/>
<dbReference type="EMBL" id="KQ971348">
    <property type="protein sequence ID" value="EFA04798.1"/>
    <property type="molecule type" value="Genomic_DNA"/>
</dbReference>
<evidence type="ECO:0000313" key="1">
    <source>
        <dbReference type="EMBL" id="EFA04798.1"/>
    </source>
</evidence>
<sequence length="89" mass="10392">MDETITNTDLKVTSLRKAYGGSKVSMFCPVYDTRGYQAKIQVSERARHRHEEVNEITELYKQKSKIYRILIRKAKEAKWKGLIGQIETD</sequence>
<dbReference type="Proteomes" id="UP000007266">
    <property type="component" value="Linkage group 6"/>
</dbReference>
<name>D2A4D8_TRICA</name>
<organism evidence="1 2">
    <name type="scientific">Tribolium castaneum</name>
    <name type="common">Red flour beetle</name>
    <dbReference type="NCBI Taxonomy" id="7070"/>
    <lineage>
        <taxon>Eukaryota</taxon>
        <taxon>Metazoa</taxon>
        <taxon>Ecdysozoa</taxon>
        <taxon>Arthropoda</taxon>
        <taxon>Hexapoda</taxon>
        <taxon>Insecta</taxon>
        <taxon>Pterygota</taxon>
        <taxon>Neoptera</taxon>
        <taxon>Endopterygota</taxon>
        <taxon>Coleoptera</taxon>
        <taxon>Polyphaga</taxon>
        <taxon>Cucujiformia</taxon>
        <taxon>Tenebrionidae</taxon>
        <taxon>Tenebrionidae incertae sedis</taxon>
        <taxon>Tribolium</taxon>
    </lineage>
</organism>